<dbReference type="EMBL" id="FNUT01000013">
    <property type="protein sequence ID" value="SEG68238.1"/>
    <property type="molecule type" value="Genomic_DNA"/>
</dbReference>
<dbReference type="SUPFAM" id="SSF54909">
    <property type="entry name" value="Dimeric alpha+beta barrel"/>
    <property type="match status" value="1"/>
</dbReference>
<gene>
    <name evidence="2" type="ORF">SAMN05421877_11377</name>
</gene>
<sequence length="836" mass="94721">MNTLIKGIVFILGLLICLQAVGTELYVGKTSSATKRDGSASAPYASLEDALRHVRELRRLNDPQIRKGAKIYVQDGVYHPEQPILIRPEDSGTSESPTEIIALGKSAIISGGVEIRTWQKLNKHPEISSHIAKHIYVAEAPRKSGRYFSFRQLWVNGKKGIRAESHDDQSLPRILNWNFENGTAIIPNVFPEFELKPGMEFFIHQWWAIAQLRVKDAKVSKDSIVLSFHEPEAKLQNEHPWPKPWLSKEHGNSAFRLVNSLQFLDQPGEWYLDEDNHKVYYYKRSDEQLTEGSVIVPYLETLVDIVGSPESPVQYVSFNGLQFKHSSWLRPHFQGHVALQAGMYFLDAYKLKVPGTADKKGLENQAWLGRPQSAVSVKNSAFTSFQNCRFEHLGASAIDFVIGNVNDTLTGNVFKDIAGNAIVLGKFSDPEFEAHLPYLPNDNRVVTTGTIIRNNLVTNVGNEDWGAVGIAAGFVKDVVITNNDLSDLPYTGISLGWGWTPTVNVMKNNTVSRNNIVRYGKYMYDVAGIYTLSAQPGTKIQENRIDSIYVSPYAHLPEHWFYLYTDEGSAYMQVTDNWFPSEKILQNANGPAVIWENNGPAVSKEKLKYTGLESTYSHLLSERHVVPASAKFNAYTPFTKPVFVQFRIKGQELSKAELSQFLKRQGADVNELYHWSEYAVLKTSDELGKKIVSAAVANYPTVEIKLFNDLFYAFDRSRCGDDQLSDSLDYVVLTCALKDDKEMQKTYYQMHATQFEEWPQVAKGFCQAGFQEVLLYRKDNQLMLFISFPKGKRFEDIDPLTVRNNPKVKEWNEIMSTFQVGIPGTDSHETWIFIEK</sequence>
<dbReference type="InterPro" id="IPR011008">
    <property type="entry name" value="Dimeric_a/b-barrel"/>
</dbReference>
<dbReference type="InterPro" id="IPR012334">
    <property type="entry name" value="Pectin_lyas_fold"/>
</dbReference>
<dbReference type="RefSeq" id="WP_103907594.1">
    <property type="nucleotide sequence ID" value="NZ_CP049246.1"/>
</dbReference>
<proteinExistence type="predicted"/>
<dbReference type="OrthoDB" id="9808066at2"/>
<evidence type="ECO:0000313" key="3">
    <source>
        <dbReference type="Proteomes" id="UP000236731"/>
    </source>
</evidence>
<dbReference type="Pfam" id="PF05336">
    <property type="entry name" value="rhaM"/>
    <property type="match status" value="1"/>
</dbReference>
<dbReference type="PANTHER" id="PTHR36453:SF1">
    <property type="entry name" value="RIGHT HANDED BETA HELIX DOMAIN-CONTAINING PROTEIN"/>
    <property type="match status" value="1"/>
</dbReference>
<organism evidence="2 3">
    <name type="scientific">Sphingobacterium lactis</name>
    <dbReference type="NCBI Taxonomy" id="797291"/>
    <lineage>
        <taxon>Bacteria</taxon>
        <taxon>Pseudomonadati</taxon>
        <taxon>Bacteroidota</taxon>
        <taxon>Sphingobacteriia</taxon>
        <taxon>Sphingobacteriales</taxon>
        <taxon>Sphingobacteriaceae</taxon>
        <taxon>Sphingobacterium</taxon>
    </lineage>
</organism>
<dbReference type="PANTHER" id="PTHR36453">
    <property type="entry name" value="SECRETED PROTEIN-RELATED"/>
    <property type="match status" value="1"/>
</dbReference>
<reference evidence="3" key="1">
    <citation type="submission" date="2016-10" db="EMBL/GenBank/DDBJ databases">
        <authorList>
            <person name="Varghese N."/>
            <person name="Submissions S."/>
        </authorList>
    </citation>
    <scope>NUCLEOTIDE SEQUENCE [LARGE SCALE GENOMIC DNA]</scope>
    <source>
        <strain evidence="3">DSM 22361</strain>
    </source>
</reference>
<name>A0A1H6C5N7_9SPHI</name>
<dbReference type="SUPFAM" id="SSF51126">
    <property type="entry name" value="Pectin lyase-like"/>
    <property type="match status" value="1"/>
</dbReference>
<evidence type="ECO:0000313" key="2">
    <source>
        <dbReference type="EMBL" id="SEG68238.1"/>
    </source>
</evidence>
<keyword evidence="3" id="KW-1185">Reference proteome</keyword>
<dbReference type="Gene3D" id="3.30.70.100">
    <property type="match status" value="1"/>
</dbReference>
<dbReference type="Proteomes" id="UP000236731">
    <property type="component" value="Unassembled WGS sequence"/>
</dbReference>
<dbReference type="InterPro" id="IPR008000">
    <property type="entry name" value="Rham/fucose_mutarotase"/>
</dbReference>
<dbReference type="InterPro" id="IPR011050">
    <property type="entry name" value="Pectin_lyase_fold/virulence"/>
</dbReference>
<dbReference type="AlphaFoldDB" id="A0A1H6C5N7"/>
<dbReference type="Gene3D" id="2.160.20.10">
    <property type="entry name" value="Single-stranded right-handed beta-helix, Pectin lyase-like"/>
    <property type="match status" value="2"/>
</dbReference>
<dbReference type="GO" id="GO:0016857">
    <property type="term" value="F:racemase and epimerase activity, acting on carbohydrates and derivatives"/>
    <property type="evidence" value="ECO:0007669"/>
    <property type="project" value="InterPro"/>
</dbReference>
<feature type="domain" description="GH141-like insertion" evidence="1">
    <location>
        <begin position="135"/>
        <end position="284"/>
    </location>
</feature>
<dbReference type="Pfam" id="PF21231">
    <property type="entry name" value="GH141_M"/>
    <property type="match status" value="1"/>
</dbReference>
<evidence type="ECO:0000259" key="1">
    <source>
        <dbReference type="Pfam" id="PF21231"/>
    </source>
</evidence>
<dbReference type="InterPro" id="IPR048482">
    <property type="entry name" value="GH141_ins"/>
</dbReference>
<protein>
    <submittedName>
        <fullName evidence="2">Right handed beta helix region</fullName>
    </submittedName>
</protein>
<accession>A0A1H6C5N7</accession>